<evidence type="ECO:0000256" key="2">
    <source>
        <dbReference type="ARBA" id="ARBA00022512"/>
    </source>
</evidence>
<dbReference type="InterPro" id="IPR005877">
    <property type="entry name" value="YSIRK_signal_dom"/>
</dbReference>
<dbReference type="InterPro" id="IPR029058">
    <property type="entry name" value="AB_hydrolase_fold"/>
</dbReference>
<feature type="region of interest" description="Disordered" evidence="6">
    <location>
        <begin position="40"/>
        <end position="66"/>
    </location>
</feature>
<keyword evidence="5" id="KW-0572">Peptidoglycan-anchor</keyword>
<feature type="compositionally biased region" description="Polar residues" evidence="6">
    <location>
        <begin position="53"/>
        <end position="66"/>
    </location>
</feature>
<dbReference type="Proteomes" id="UP000501205">
    <property type="component" value="Chromosome"/>
</dbReference>
<name>A0ABX6KGG1_9BACL</name>
<keyword evidence="2" id="KW-0134">Cell wall</keyword>
<feature type="signal peptide" evidence="7">
    <location>
        <begin position="1"/>
        <end position="39"/>
    </location>
</feature>
<comment type="subcellular location">
    <subcellularLocation>
        <location evidence="1">Secreted</location>
        <location evidence="1">Cell wall</location>
        <topology evidence="1">Peptidoglycan-anchor</topology>
    </subcellularLocation>
</comment>
<sequence>MFKNNIDKKIVKYGIKKLSFGIASVAIGTLVFLGGTASAHEESSVNNNNNNNSIVQETPKNVESTSTADNIENKSAKEIKNISNDSTTTLVSEKNTEDKNIATDSTLTTEFIGKTDKKKVEISSDSQNSNLNVIDKRVDDSSNIADLLTKIINKNVEENKVTTEEVENTVEPVEKGTKIISRLTSKYAEDIAKGYIGLEGGKYDSLIYKKAILDPDGDDDGDGIANKDELYIYKKDGRTYLGYDIHPRLADTDGDGLNDKVDKDKLVWNVSARDMAMFINLVYENDKKIDDILNKQAPIEKLSNNIQKMTFNELGPYWKVKETYHQDNGLDAVLFETTNNFPFLKGDKIQVLAFAGTNVKQAGDLKADLALFFGNESNQSEAAIQLMKKIKNDSTITNLYITGHSLGGYLSLRATATAEKEKFGKYKQTYTFNAPKVKSGWLWGVSKDDVKITESLAKSGKIKNYYTDNDNIIPGNLQPDSKISIGKSAGAHSSTSYFENRVNTNPDFNFGKRQGMDGVGYRDENINKLSVIDPEKGTLSKTFLPTLVDDRPVSIMIGDRLKDKDIINKVNRNLLPVNTKLSLVYKDELTSLGMKRATVRIEYLDDNSSNDINVPISVNEADKKELISVVNAAQKLVETVVDLSDKTKITAEKYNLAKLSLTEKLKEAEATISNVLSPQLTINNITKELAGLGMSVINSRTALELTEAGKYEPKLLNDEKLLLHQGSSLNTNDVFNKIVKENLPQNINYEILNSTDFGELGDVNARVRVTYSDGSNDIVNVPIRVYTDSKGEPLVQEESPELVISEKGEPLVQEENPELVISEKGEPLVQEENPELVISEKGESLVQPELPEFHAEKGEPLVQEENPELVISEKGEPLVQEENPELVISEKGEPLVQEENPELVISEKGESLVQPELPEYHEEKGEPLVREENPKATLELLKSSKLGVEVELLSNINNISLNVKKIENSSQIERISKELSVEKDKIRVLDLKLSKDNNEVKLKNDRIVRIALLENESSEIKIYHVEKNGSLTLIPSEVKNGIVQFNINHFSLFAIVDFSKTAPSDEKDKSKEISLDVKKETSATNKINKQENTTINSKDLNSKPKEISLDAKKEMSTTNKINEQENITTFSKYLNSKPKEVTQVVEEKYIVRNNRENSRSNFKVYKLESSNNNFKQSSILPKTGENSSNTIPIATGLGLIIGVLGIRKYNR</sequence>
<keyword evidence="3" id="KW-0964">Secreted</keyword>
<dbReference type="SUPFAM" id="SSF53474">
    <property type="entry name" value="alpha/beta-Hydrolases"/>
    <property type="match status" value="1"/>
</dbReference>
<protein>
    <submittedName>
        <fullName evidence="9">YSIRK-type signal peptide-containing protein</fullName>
    </submittedName>
</protein>
<dbReference type="Gene3D" id="3.40.50.1820">
    <property type="entry name" value="alpha/beta hydrolase"/>
    <property type="match status" value="1"/>
</dbReference>
<feature type="region of interest" description="Disordered" evidence="6">
    <location>
        <begin position="1087"/>
        <end position="1106"/>
    </location>
</feature>
<dbReference type="InterPro" id="IPR019931">
    <property type="entry name" value="LPXTG_anchor"/>
</dbReference>
<dbReference type="NCBIfam" id="TIGR01168">
    <property type="entry name" value="YSIRK_signal"/>
    <property type="match status" value="1"/>
</dbReference>
<gene>
    <name evidence="9" type="ORF">FOC48_02440</name>
</gene>
<accession>A0ABX6KGG1</accession>
<evidence type="ECO:0000259" key="8">
    <source>
        <dbReference type="PROSITE" id="PS50847"/>
    </source>
</evidence>
<dbReference type="Pfam" id="PF26363">
    <property type="entry name" value="Phospholipase-like"/>
    <property type="match status" value="1"/>
</dbReference>
<organism evidence="9 10">
    <name type="scientific">Gemella haemolysans</name>
    <dbReference type="NCBI Taxonomy" id="1379"/>
    <lineage>
        <taxon>Bacteria</taxon>
        <taxon>Bacillati</taxon>
        <taxon>Bacillota</taxon>
        <taxon>Bacilli</taxon>
        <taxon>Bacillales</taxon>
        <taxon>Gemellaceae</taxon>
        <taxon>Gemella</taxon>
    </lineage>
</organism>
<evidence type="ECO:0000256" key="7">
    <source>
        <dbReference type="SAM" id="SignalP"/>
    </source>
</evidence>
<keyword evidence="10" id="KW-1185">Reference proteome</keyword>
<dbReference type="NCBIfam" id="TIGR01167">
    <property type="entry name" value="LPXTG_anchor"/>
    <property type="match status" value="1"/>
</dbReference>
<feature type="compositionally biased region" description="Polar residues" evidence="6">
    <location>
        <begin position="1087"/>
        <end position="1099"/>
    </location>
</feature>
<evidence type="ECO:0000313" key="9">
    <source>
        <dbReference type="EMBL" id="QIX87682.1"/>
    </source>
</evidence>
<evidence type="ECO:0000256" key="3">
    <source>
        <dbReference type="ARBA" id="ARBA00022525"/>
    </source>
</evidence>
<dbReference type="Pfam" id="PF08428">
    <property type="entry name" value="Rib"/>
    <property type="match status" value="2"/>
</dbReference>
<dbReference type="EMBL" id="CP050965">
    <property type="protein sequence ID" value="QIX87682.1"/>
    <property type="molecule type" value="Genomic_DNA"/>
</dbReference>
<dbReference type="Pfam" id="PF04650">
    <property type="entry name" value="YSIRK_signal"/>
    <property type="match status" value="1"/>
</dbReference>
<keyword evidence="4 7" id="KW-0732">Signal</keyword>
<evidence type="ECO:0000256" key="6">
    <source>
        <dbReference type="SAM" id="MobiDB-lite"/>
    </source>
</evidence>
<evidence type="ECO:0000256" key="5">
    <source>
        <dbReference type="ARBA" id="ARBA00023088"/>
    </source>
</evidence>
<evidence type="ECO:0000256" key="4">
    <source>
        <dbReference type="ARBA" id="ARBA00022729"/>
    </source>
</evidence>
<feature type="domain" description="Gram-positive cocci surface proteins LPxTG" evidence="8">
    <location>
        <begin position="1180"/>
        <end position="1211"/>
    </location>
</feature>
<feature type="chain" id="PRO_5046680016" evidence="7">
    <location>
        <begin position="40"/>
        <end position="1211"/>
    </location>
</feature>
<dbReference type="PROSITE" id="PS50847">
    <property type="entry name" value="GRAM_POS_ANCHORING"/>
    <property type="match status" value="1"/>
</dbReference>
<proteinExistence type="predicted"/>
<dbReference type="RefSeq" id="WP_172497831.1">
    <property type="nucleotide sequence ID" value="NZ_CP050965.1"/>
</dbReference>
<evidence type="ECO:0000313" key="10">
    <source>
        <dbReference type="Proteomes" id="UP000501205"/>
    </source>
</evidence>
<evidence type="ECO:0000256" key="1">
    <source>
        <dbReference type="ARBA" id="ARBA00004168"/>
    </source>
</evidence>
<reference evidence="9 10" key="1">
    <citation type="submission" date="2019-11" db="EMBL/GenBank/DDBJ databases">
        <title>FDA dAtabase for Regulatory Grade micrObial Sequences (FDA-ARGOS): Supporting development and validation of Infectious Disease Dx tests.</title>
        <authorList>
            <person name="Damon A."/>
            <person name="Tallon L."/>
            <person name="Sadzewicz L."/>
            <person name="Vavikolanu K."/>
            <person name="Mehta A."/>
            <person name="Aluvathingal J."/>
            <person name="Nadendla S."/>
            <person name="Myers T."/>
            <person name="Yan Y."/>
            <person name="Sichtig H."/>
        </authorList>
    </citation>
    <scope>NUCLEOTIDE SEQUENCE [LARGE SCALE GENOMIC DNA]</scope>
    <source>
        <strain evidence="9 10">FDAARGOS_740</strain>
    </source>
</reference>
<dbReference type="InterPro" id="IPR059115">
    <property type="entry name" value="Rib"/>
</dbReference>